<name>A0ABS3XCF0_9ACTN</name>
<proteinExistence type="predicted"/>
<evidence type="ECO:0000256" key="1">
    <source>
        <dbReference type="SAM" id="Phobius"/>
    </source>
</evidence>
<evidence type="ECO:0008006" key="4">
    <source>
        <dbReference type="Google" id="ProtNLM"/>
    </source>
</evidence>
<dbReference type="EMBL" id="JADKMA010000068">
    <property type="protein sequence ID" value="MBO8193052.1"/>
    <property type="molecule type" value="Genomic_DNA"/>
</dbReference>
<dbReference type="Proteomes" id="UP001519064">
    <property type="component" value="Unassembled WGS sequence"/>
</dbReference>
<comment type="caution">
    <text evidence="2">The sequence shown here is derived from an EMBL/GenBank/DDBJ whole genome shotgun (WGS) entry which is preliminary data.</text>
</comment>
<keyword evidence="3" id="KW-1185">Reference proteome</keyword>
<keyword evidence="1" id="KW-1133">Transmembrane helix</keyword>
<organism evidence="2 3">
    <name type="scientific">Streptomyces oryzae</name>
    <dbReference type="NCBI Taxonomy" id="1434886"/>
    <lineage>
        <taxon>Bacteria</taxon>
        <taxon>Bacillati</taxon>
        <taxon>Actinomycetota</taxon>
        <taxon>Actinomycetes</taxon>
        <taxon>Kitasatosporales</taxon>
        <taxon>Streptomycetaceae</taxon>
        <taxon>Streptomyces</taxon>
    </lineage>
</organism>
<evidence type="ECO:0000313" key="3">
    <source>
        <dbReference type="Proteomes" id="UP001519064"/>
    </source>
</evidence>
<keyword evidence="1" id="KW-0472">Membrane</keyword>
<dbReference type="RefSeq" id="WP_209240118.1">
    <property type="nucleotide sequence ID" value="NZ_JADKMA010000068.1"/>
</dbReference>
<evidence type="ECO:0000313" key="2">
    <source>
        <dbReference type="EMBL" id="MBO8193052.1"/>
    </source>
</evidence>
<sequence length="102" mass="11223">MTDSDSSERVQEFSPARYIAPYLLLIIGNAGVEKAPAGDRPVLFWGFTAIAVLGVVSTVVRLQHMWTAHQQRALPAWTRFLGVLLALYGLYVAYCVINGIAE</sequence>
<gene>
    <name evidence="2" type="ORF">ITI46_15455</name>
</gene>
<keyword evidence="1" id="KW-0812">Transmembrane</keyword>
<protein>
    <recommendedName>
        <fullName evidence="4">Integral membrane protein</fullName>
    </recommendedName>
</protein>
<feature type="transmembrane region" description="Helical" evidence="1">
    <location>
        <begin position="42"/>
        <end position="60"/>
    </location>
</feature>
<reference evidence="2 3" key="1">
    <citation type="submission" date="2020-11" db="EMBL/GenBank/DDBJ databases">
        <title>Streptomyces spirodelae sp. nov., isolated from duckweed.</title>
        <authorList>
            <person name="Saimee Y."/>
            <person name="Duangmal K."/>
        </authorList>
    </citation>
    <scope>NUCLEOTIDE SEQUENCE [LARGE SCALE GENOMIC DNA]</scope>
    <source>
        <strain evidence="2 3">S16-07</strain>
    </source>
</reference>
<feature type="transmembrane region" description="Helical" evidence="1">
    <location>
        <begin position="80"/>
        <end position="101"/>
    </location>
</feature>
<accession>A0ABS3XCF0</accession>